<evidence type="ECO:0000313" key="2">
    <source>
        <dbReference type="EMBL" id="NKY35443.1"/>
    </source>
</evidence>
<dbReference type="Pfam" id="PF13577">
    <property type="entry name" value="SnoaL_4"/>
    <property type="match status" value="1"/>
</dbReference>
<dbReference type="EMBL" id="JAAXOO010000005">
    <property type="protein sequence ID" value="NKY35443.1"/>
    <property type="molecule type" value="Genomic_DNA"/>
</dbReference>
<gene>
    <name evidence="2" type="ORF">HGA13_20560</name>
</gene>
<protein>
    <submittedName>
        <fullName evidence="2">Nuclear transport factor 2 family protein</fullName>
    </submittedName>
</protein>
<evidence type="ECO:0000313" key="3">
    <source>
        <dbReference type="Proteomes" id="UP000565715"/>
    </source>
</evidence>
<dbReference type="RefSeq" id="WP_068042076.1">
    <property type="nucleotide sequence ID" value="NZ_JAAXOO010000005.1"/>
</dbReference>
<sequence>MPPAPIPHFEETDLAQRVARLEAVEAIKALKHRYLRACDAKDPKAFRECFIAAGAAVDYGALGSFDADGMAAVFEKFALRKVDGKNVILDMHHGTHPDITVHDAEHASGKWTLKFRQVNLIENTETVMTGEYDDEYVVEDGGWKIAACRFVQYWSITRRVDDSCRVTQ</sequence>
<evidence type="ECO:0000259" key="1">
    <source>
        <dbReference type="Pfam" id="PF13577"/>
    </source>
</evidence>
<comment type="caution">
    <text evidence="2">The sequence shown here is derived from an EMBL/GenBank/DDBJ whole genome shotgun (WGS) entry which is preliminary data.</text>
</comment>
<feature type="domain" description="SnoaL-like" evidence="1">
    <location>
        <begin position="20"/>
        <end position="148"/>
    </location>
</feature>
<keyword evidence="3" id="KW-1185">Reference proteome</keyword>
<dbReference type="InterPro" id="IPR037401">
    <property type="entry name" value="SnoaL-like"/>
</dbReference>
<dbReference type="AlphaFoldDB" id="A0A846XLK7"/>
<dbReference type="SUPFAM" id="SSF54427">
    <property type="entry name" value="NTF2-like"/>
    <property type="match status" value="1"/>
</dbReference>
<organism evidence="2 3">
    <name type="scientific">Nocardia speluncae</name>
    <dbReference type="NCBI Taxonomy" id="419477"/>
    <lineage>
        <taxon>Bacteria</taxon>
        <taxon>Bacillati</taxon>
        <taxon>Actinomycetota</taxon>
        <taxon>Actinomycetes</taxon>
        <taxon>Mycobacteriales</taxon>
        <taxon>Nocardiaceae</taxon>
        <taxon>Nocardia</taxon>
    </lineage>
</organism>
<dbReference type="InterPro" id="IPR032710">
    <property type="entry name" value="NTF2-like_dom_sf"/>
</dbReference>
<proteinExistence type="predicted"/>
<reference evidence="2 3" key="1">
    <citation type="submission" date="2020-04" db="EMBL/GenBank/DDBJ databases">
        <title>MicrobeNet Type strains.</title>
        <authorList>
            <person name="Nicholson A.C."/>
        </authorList>
    </citation>
    <scope>NUCLEOTIDE SEQUENCE [LARGE SCALE GENOMIC DNA]</scope>
    <source>
        <strain evidence="2 3">DSM 45078</strain>
    </source>
</reference>
<dbReference type="Gene3D" id="3.10.450.50">
    <property type="match status" value="1"/>
</dbReference>
<name>A0A846XLK7_9NOCA</name>
<accession>A0A846XLK7</accession>
<dbReference type="Proteomes" id="UP000565715">
    <property type="component" value="Unassembled WGS sequence"/>
</dbReference>